<name>A0A1I5BSU7_9FIRM</name>
<dbReference type="InterPro" id="IPR011013">
    <property type="entry name" value="Gal_mutarotase_sf_dom"/>
</dbReference>
<organism evidence="1 2">
    <name type="scientific">Anaerocolumna aminovalerica</name>
    <dbReference type="NCBI Taxonomy" id="1527"/>
    <lineage>
        <taxon>Bacteria</taxon>
        <taxon>Bacillati</taxon>
        <taxon>Bacillota</taxon>
        <taxon>Clostridia</taxon>
        <taxon>Lachnospirales</taxon>
        <taxon>Lachnospiraceae</taxon>
        <taxon>Anaerocolumna</taxon>
    </lineage>
</organism>
<dbReference type="GO" id="GO:0016853">
    <property type="term" value="F:isomerase activity"/>
    <property type="evidence" value="ECO:0007669"/>
    <property type="project" value="InterPro"/>
</dbReference>
<dbReference type="GO" id="GO:0005975">
    <property type="term" value="P:carbohydrate metabolic process"/>
    <property type="evidence" value="ECO:0007669"/>
    <property type="project" value="InterPro"/>
</dbReference>
<dbReference type="Pfam" id="PF01263">
    <property type="entry name" value="Aldose_epim"/>
    <property type="match status" value="1"/>
</dbReference>
<accession>A0A1I5BSU7</accession>
<dbReference type="AlphaFoldDB" id="A0A1I5BSU7"/>
<keyword evidence="2" id="KW-1185">Reference proteome</keyword>
<gene>
    <name evidence="1" type="ORF">SAMN04489757_101197</name>
</gene>
<dbReference type="SUPFAM" id="SSF74650">
    <property type="entry name" value="Galactose mutarotase-like"/>
    <property type="match status" value="1"/>
</dbReference>
<dbReference type="InterPro" id="IPR037481">
    <property type="entry name" value="LacX"/>
</dbReference>
<dbReference type="PANTHER" id="PTHR11122">
    <property type="entry name" value="APOSPORY-ASSOCIATED PROTEIN C-RELATED"/>
    <property type="match status" value="1"/>
</dbReference>
<dbReference type="InterPro" id="IPR014718">
    <property type="entry name" value="GH-type_carb-bd"/>
</dbReference>
<protein>
    <submittedName>
        <fullName evidence="1">Galactose mutarotase</fullName>
    </submittedName>
</protein>
<evidence type="ECO:0000313" key="1">
    <source>
        <dbReference type="EMBL" id="SFN77824.1"/>
    </source>
</evidence>
<proteinExistence type="predicted"/>
<dbReference type="GO" id="GO:0030246">
    <property type="term" value="F:carbohydrate binding"/>
    <property type="evidence" value="ECO:0007669"/>
    <property type="project" value="InterPro"/>
</dbReference>
<dbReference type="CDD" id="cd09024">
    <property type="entry name" value="Aldose_epim_lacX"/>
    <property type="match status" value="1"/>
</dbReference>
<reference evidence="1 2" key="1">
    <citation type="submission" date="2016-10" db="EMBL/GenBank/DDBJ databases">
        <authorList>
            <person name="de Groot N.N."/>
        </authorList>
    </citation>
    <scope>NUCLEOTIDE SEQUENCE [LARGE SCALE GENOMIC DNA]</scope>
    <source>
        <strain evidence="1 2">DSM 1283</strain>
    </source>
</reference>
<dbReference type="Gene3D" id="2.70.98.10">
    <property type="match status" value="1"/>
</dbReference>
<dbReference type="EMBL" id="FOWD01000001">
    <property type="protein sequence ID" value="SFN77824.1"/>
    <property type="molecule type" value="Genomic_DNA"/>
</dbReference>
<sequence>MEYVIENSKLKVSISTKGAQMKSIRNQAGKEFLWQGSKNTWEESAPNLFPYVGRLTKETYMFHGKEYHMGIHGFAMLKEFTILEQKEDCITFTLEDDEETRIQYPFSFQFCVTYRLQENEIIITYEVHNKGKKTMYFGLGGHPGFNVPMKDNLNFEDYVIEFEDQTEPIQIGMSEDCFVTENNRKFLLEEGKYLHLKHDLFDNDAIILKDMGKKVTLRSEKGKEEITMLFSNMKYLGIWHWPKTIVDYICIEPWTSLPSRKGIVEELTTQKDLIKLEAKRKYINRFSIRICS</sequence>
<dbReference type="InterPro" id="IPR008183">
    <property type="entry name" value="Aldose_1/G6P_1-epimerase"/>
</dbReference>
<dbReference type="PANTHER" id="PTHR11122:SF13">
    <property type="entry name" value="GLUCOSE-6-PHOSPHATE 1-EPIMERASE"/>
    <property type="match status" value="1"/>
</dbReference>
<dbReference type="STRING" id="1527.SAMN04489757_101197"/>
<dbReference type="OrthoDB" id="9795355at2"/>
<evidence type="ECO:0000313" key="2">
    <source>
        <dbReference type="Proteomes" id="UP000198806"/>
    </source>
</evidence>
<dbReference type="Proteomes" id="UP000198806">
    <property type="component" value="Unassembled WGS sequence"/>
</dbReference>
<dbReference type="RefSeq" id="WP_091683688.1">
    <property type="nucleotide sequence ID" value="NZ_BAABFM010000003.1"/>
</dbReference>